<dbReference type="PROSITE" id="PS50878">
    <property type="entry name" value="RT_POL"/>
    <property type="match status" value="1"/>
</dbReference>
<feature type="region of interest" description="Disordered" evidence="1">
    <location>
        <begin position="189"/>
        <end position="220"/>
    </location>
</feature>
<evidence type="ECO:0000313" key="3">
    <source>
        <dbReference type="EMBL" id="JAR91777.1"/>
    </source>
</evidence>
<dbReference type="PANTHER" id="PTHR19446">
    <property type="entry name" value="REVERSE TRANSCRIPTASES"/>
    <property type="match status" value="1"/>
</dbReference>
<dbReference type="CDD" id="cd01650">
    <property type="entry name" value="RT_nLTR_like"/>
    <property type="match status" value="1"/>
</dbReference>
<dbReference type="InterPro" id="IPR000477">
    <property type="entry name" value="RT_dom"/>
</dbReference>
<accession>A0A147BLV6</accession>
<feature type="non-terminal residue" evidence="3">
    <location>
        <position position="1"/>
    </location>
</feature>
<organism evidence="3">
    <name type="scientific">Ixodes ricinus</name>
    <name type="common">Common tick</name>
    <name type="synonym">Acarus ricinus</name>
    <dbReference type="NCBI Taxonomy" id="34613"/>
    <lineage>
        <taxon>Eukaryota</taxon>
        <taxon>Metazoa</taxon>
        <taxon>Ecdysozoa</taxon>
        <taxon>Arthropoda</taxon>
        <taxon>Chelicerata</taxon>
        <taxon>Arachnida</taxon>
        <taxon>Acari</taxon>
        <taxon>Parasitiformes</taxon>
        <taxon>Ixodida</taxon>
        <taxon>Ixodoidea</taxon>
        <taxon>Ixodidae</taxon>
        <taxon>Ixodinae</taxon>
        <taxon>Ixodes</taxon>
    </lineage>
</organism>
<dbReference type="AlphaFoldDB" id="A0A147BLV6"/>
<feature type="domain" description="Reverse transcriptase" evidence="2">
    <location>
        <begin position="268"/>
        <end position="553"/>
    </location>
</feature>
<evidence type="ECO:0000259" key="2">
    <source>
        <dbReference type="PROSITE" id="PS50878"/>
    </source>
</evidence>
<protein>
    <submittedName>
        <fullName evidence="3">Putative tick transposon</fullName>
    </submittedName>
</protein>
<sequence>RTTGATRNLPRERALRENETEEIARKLEKVANRDMTYESIVNCISIEIKKMKIGKGMSTRRELKSWWHPEIRQAINIRQEACRCHRAARERKVKEELWEKYRETKLKCKQVVQRRRRAVGRHTLQDLKRSGRAAPRKFWRQVKRLGRPTTTIQHLKSPLTLEIVKDEECLSLVSQTVAKLLQEEAHLGDPRYETTASTGGSALRQSNNTGEGTPEDSDLLEEPSKVEMHRVLQNMQAGTAMGPDRVPMSVLKKMGPKMKEALQGALGDVLHGRDVPKDWRHGRVKLIYKGTGEKTDLANYRPITVTSTMYRVGMQVIRRRLQGWAEQKHVLGELQNGFRSGRQLEDNLYVLTQAIEIVQQEGRHLWAAFLDIEKAYDSISHSKLWWELTQIGVPSSVLELLQELYRDTTVVVEWEGMYTQPIPVTRGLRQGCPLSPLLFMLYMSRWEAELEECGRGLNLSYMENGQMVRQLLPGLFYADDLVLTAGTCEEMQQLLDICTKQGDRLGLKFSSRKCKVLKWGPTENVEGALDTPLVLQGETVQCATDYKYLGVHLSTGRNYIQAHESAVQTKAMRGKGELAATSMWAFDRYKVARSLWKMVMVPGLTFANRVLCTSSQTREFLEVRQREAGRMALGAQRGTPNEGVQGDLGWSAFESREAVVAKLADERRLCGLGEERWARRVLKYLAYRSVNTRLTKRVARLAGKYEVPPTLLDGRPLPEGVTDLKKHVQQVETRRWTESATRKSSMTVYAASKLAIEREQLYDD</sequence>
<dbReference type="EMBL" id="GEGO01003627">
    <property type="protein sequence ID" value="JAR91777.1"/>
    <property type="molecule type" value="Transcribed_RNA"/>
</dbReference>
<feature type="non-terminal residue" evidence="3">
    <location>
        <position position="764"/>
    </location>
</feature>
<dbReference type="InterPro" id="IPR043502">
    <property type="entry name" value="DNA/RNA_pol_sf"/>
</dbReference>
<proteinExistence type="predicted"/>
<name>A0A147BLV6_IXORI</name>
<dbReference type="SUPFAM" id="SSF56672">
    <property type="entry name" value="DNA/RNA polymerases"/>
    <property type="match status" value="1"/>
</dbReference>
<feature type="compositionally biased region" description="Polar residues" evidence="1">
    <location>
        <begin position="194"/>
        <end position="211"/>
    </location>
</feature>
<dbReference type="Pfam" id="PF00078">
    <property type="entry name" value="RVT_1"/>
    <property type="match status" value="1"/>
</dbReference>
<dbReference type="GO" id="GO:0071897">
    <property type="term" value="P:DNA biosynthetic process"/>
    <property type="evidence" value="ECO:0007669"/>
    <property type="project" value="UniProtKB-ARBA"/>
</dbReference>
<reference evidence="3" key="1">
    <citation type="journal article" date="2018" name="PLoS Negl. Trop. Dis.">
        <title>Sialome diversity of ticks revealed by RNAseq of single tick salivary glands.</title>
        <authorList>
            <person name="Perner J."/>
            <person name="Kropackova S."/>
            <person name="Kopacek P."/>
            <person name="Ribeiro J.M."/>
        </authorList>
    </citation>
    <scope>NUCLEOTIDE SEQUENCE</scope>
    <source>
        <strain evidence="3">Siblings of single egg batch collected in Ceske Budejovice</strain>
        <tissue evidence="3">Salivary glands</tissue>
    </source>
</reference>
<evidence type="ECO:0000256" key="1">
    <source>
        <dbReference type="SAM" id="MobiDB-lite"/>
    </source>
</evidence>